<evidence type="ECO:0000256" key="1">
    <source>
        <dbReference type="ARBA" id="ARBA00022603"/>
    </source>
</evidence>
<evidence type="ECO:0000313" key="5">
    <source>
        <dbReference type="EMBL" id="HIS66914.1"/>
    </source>
</evidence>
<organism evidence="5 6">
    <name type="scientific">Candidatus Scatomorpha merdipullorum</name>
    <dbReference type="NCBI Taxonomy" id="2840927"/>
    <lineage>
        <taxon>Bacteria</taxon>
        <taxon>Bacillati</taxon>
        <taxon>Bacillota</taxon>
        <taxon>Clostridia</taxon>
        <taxon>Eubacteriales</taxon>
        <taxon>Candidatus Scatomorpha</taxon>
    </lineage>
</organism>
<comment type="caution">
    <text evidence="5">The sequence shown here is derived from an EMBL/GenBank/DDBJ whole genome shotgun (WGS) entry which is preliminary data.</text>
</comment>
<protein>
    <submittedName>
        <fullName evidence="5">Class I SAM-dependent methyltransferase</fullName>
    </submittedName>
</protein>
<dbReference type="PANTHER" id="PTHR43464">
    <property type="entry name" value="METHYLTRANSFERASE"/>
    <property type="match status" value="1"/>
</dbReference>
<dbReference type="CDD" id="cd02440">
    <property type="entry name" value="AdoMet_MTases"/>
    <property type="match status" value="1"/>
</dbReference>
<dbReference type="EMBL" id="DVJK01000139">
    <property type="protein sequence ID" value="HIS66914.1"/>
    <property type="molecule type" value="Genomic_DNA"/>
</dbReference>
<evidence type="ECO:0000313" key="6">
    <source>
        <dbReference type="Proteomes" id="UP000824001"/>
    </source>
</evidence>
<evidence type="ECO:0000259" key="4">
    <source>
        <dbReference type="Pfam" id="PF08241"/>
    </source>
</evidence>
<dbReference type="GO" id="GO:0032259">
    <property type="term" value="P:methylation"/>
    <property type="evidence" value="ECO:0007669"/>
    <property type="project" value="UniProtKB-KW"/>
</dbReference>
<keyword evidence="3" id="KW-0949">S-adenosyl-L-methionine</keyword>
<name>A0A9D1FDJ4_9FIRM</name>
<dbReference type="GO" id="GO:0008757">
    <property type="term" value="F:S-adenosylmethionine-dependent methyltransferase activity"/>
    <property type="evidence" value="ECO:0007669"/>
    <property type="project" value="InterPro"/>
</dbReference>
<gene>
    <name evidence="5" type="ORF">IAC18_05060</name>
</gene>
<reference evidence="5" key="2">
    <citation type="journal article" date="2021" name="PeerJ">
        <title>Extensive microbial diversity within the chicken gut microbiome revealed by metagenomics and culture.</title>
        <authorList>
            <person name="Gilroy R."/>
            <person name="Ravi A."/>
            <person name="Getino M."/>
            <person name="Pursley I."/>
            <person name="Horton D.L."/>
            <person name="Alikhan N.F."/>
            <person name="Baker D."/>
            <person name="Gharbi K."/>
            <person name="Hall N."/>
            <person name="Watson M."/>
            <person name="Adriaenssens E.M."/>
            <person name="Foster-Nyarko E."/>
            <person name="Jarju S."/>
            <person name="Secka A."/>
            <person name="Antonio M."/>
            <person name="Oren A."/>
            <person name="Chaudhuri R.R."/>
            <person name="La Ragione R."/>
            <person name="Hildebrand F."/>
            <person name="Pallen M.J."/>
        </authorList>
    </citation>
    <scope>NUCLEOTIDE SEQUENCE</scope>
    <source>
        <strain evidence="5">ChiHjej10B9-9673</strain>
    </source>
</reference>
<sequence>MDLYDDEKFFASYAEMPRSRLGLRAAGEWAQFERLLPRDMAGLDVLDLGCGYGWHCAYCASRGARRVLGIDPSGRMLARAREINAAERIEYRLCAVEDFGWPEAEFDLCISNLALHYVAELPPVFAGVYRALRPGGAFALNIEHPVFTSGVNEDWQRDAAGRILHWPVDRYFEPGARRTLFCGCEVTKYHHSLAQILGGLLEAGFTLAAVDEARPSPEMLAADPAMYDELRRPIMLLVRAEKR</sequence>
<evidence type="ECO:0000256" key="3">
    <source>
        <dbReference type="ARBA" id="ARBA00022691"/>
    </source>
</evidence>
<proteinExistence type="predicted"/>
<keyword evidence="2" id="KW-0808">Transferase</keyword>
<reference evidence="5" key="1">
    <citation type="submission" date="2020-10" db="EMBL/GenBank/DDBJ databases">
        <authorList>
            <person name="Gilroy R."/>
        </authorList>
    </citation>
    <scope>NUCLEOTIDE SEQUENCE</scope>
    <source>
        <strain evidence="5">ChiHjej10B9-9673</strain>
    </source>
</reference>
<feature type="domain" description="Methyltransferase type 11" evidence="4">
    <location>
        <begin position="46"/>
        <end position="139"/>
    </location>
</feature>
<dbReference type="Pfam" id="PF08241">
    <property type="entry name" value="Methyltransf_11"/>
    <property type="match status" value="1"/>
</dbReference>
<dbReference type="SUPFAM" id="SSF53335">
    <property type="entry name" value="S-adenosyl-L-methionine-dependent methyltransferases"/>
    <property type="match status" value="1"/>
</dbReference>
<keyword evidence="1 5" id="KW-0489">Methyltransferase</keyword>
<dbReference type="Proteomes" id="UP000824001">
    <property type="component" value="Unassembled WGS sequence"/>
</dbReference>
<dbReference type="PANTHER" id="PTHR43464:SF19">
    <property type="entry name" value="UBIQUINONE BIOSYNTHESIS O-METHYLTRANSFERASE, MITOCHONDRIAL"/>
    <property type="match status" value="1"/>
</dbReference>
<dbReference type="InterPro" id="IPR013216">
    <property type="entry name" value="Methyltransf_11"/>
</dbReference>
<dbReference type="Gene3D" id="3.40.50.150">
    <property type="entry name" value="Vaccinia Virus protein VP39"/>
    <property type="match status" value="1"/>
</dbReference>
<dbReference type="AlphaFoldDB" id="A0A9D1FDJ4"/>
<dbReference type="InterPro" id="IPR029063">
    <property type="entry name" value="SAM-dependent_MTases_sf"/>
</dbReference>
<accession>A0A9D1FDJ4</accession>
<evidence type="ECO:0000256" key="2">
    <source>
        <dbReference type="ARBA" id="ARBA00022679"/>
    </source>
</evidence>